<accession>A0ABT5DSI3</accession>
<organism evidence="2 3">
    <name type="scientific">Nannocystis bainbridge</name>
    <dbReference type="NCBI Taxonomy" id="2995303"/>
    <lineage>
        <taxon>Bacteria</taxon>
        <taxon>Pseudomonadati</taxon>
        <taxon>Myxococcota</taxon>
        <taxon>Polyangia</taxon>
        <taxon>Nannocystales</taxon>
        <taxon>Nannocystaceae</taxon>
        <taxon>Nannocystis</taxon>
    </lineage>
</organism>
<evidence type="ECO:0000313" key="2">
    <source>
        <dbReference type="EMBL" id="MDC0716135.1"/>
    </source>
</evidence>
<proteinExistence type="predicted"/>
<feature type="compositionally biased region" description="Basic and acidic residues" evidence="1">
    <location>
        <begin position="232"/>
        <end position="245"/>
    </location>
</feature>
<name>A0ABT5DSI3_9BACT</name>
<reference evidence="2 3" key="1">
    <citation type="submission" date="2022-11" db="EMBL/GenBank/DDBJ databases">
        <title>Minimal conservation of predation-associated metabolite biosynthetic gene clusters underscores biosynthetic potential of Myxococcota including descriptions for ten novel species: Archangium lansinium sp. nov., Myxococcus landrumus sp. nov., Nannocystis bai.</title>
        <authorList>
            <person name="Ahearne A."/>
            <person name="Stevens C."/>
            <person name="Dowd S."/>
        </authorList>
    </citation>
    <scope>NUCLEOTIDE SEQUENCE [LARGE SCALE GENOMIC DNA]</scope>
    <source>
        <strain evidence="2 3">BB15-2</strain>
    </source>
</reference>
<evidence type="ECO:0000256" key="1">
    <source>
        <dbReference type="SAM" id="MobiDB-lite"/>
    </source>
</evidence>
<feature type="compositionally biased region" description="Basic residues" evidence="1">
    <location>
        <begin position="259"/>
        <end position="270"/>
    </location>
</feature>
<comment type="caution">
    <text evidence="2">The sequence shown here is derived from an EMBL/GenBank/DDBJ whole genome shotgun (WGS) entry which is preliminary data.</text>
</comment>
<protein>
    <submittedName>
        <fullName evidence="2">Uncharacterized protein</fullName>
    </submittedName>
</protein>
<gene>
    <name evidence="2" type="ORF">POL25_04470</name>
</gene>
<sequence length="309" mass="34582">MISSPTSSHSAASGRGRLRIRVVARQGPQSHDIAEDDGLVCSYNEALELKALKFDSNRLSRRTDKRGELSLAQTHAPLLPSPVLISHIEQHRGETSADTAVQYREGTTQGGIPMRDGLLHQRSFNARMFVEKQPEAGASERRRPNRSDHDSVILPNRRLPETAFAYDVARAADINCDHSMRARTSADCDAPRVDEVDVLGGIARRVNAAPSRVLAGNRGFDKHREARRRQHPDREPPKKVVDGSDVHAPVSTCRQSVRSTRRARARRPRQSTRAEVPVDQRREFTRYQTDPGAAHKLRVSRQLVAVRLE</sequence>
<feature type="region of interest" description="Disordered" evidence="1">
    <location>
        <begin position="216"/>
        <end position="276"/>
    </location>
</feature>
<keyword evidence="3" id="KW-1185">Reference proteome</keyword>
<dbReference type="EMBL" id="JAQNDL010000001">
    <property type="protein sequence ID" value="MDC0716135.1"/>
    <property type="molecule type" value="Genomic_DNA"/>
</dbReference>
<evidence type="ECO:0000313" key="3">
    <source>
        <dbReference type="Proteomes" id="UP001221686"/>
    </source>
</evidence>
<dbReference type="Proteomes" id="UP001221686">
    <property type="component" value="Unassembled WGS sequence"/>
</dbReference>